<dbReference type="Proteomes" id="UP000054495">
    <property type="component" value="Unassembled WGS sequence"/>
</dbReference>
<organism evidence="1 2">
    <name type="scientific">Ancylostoma ceylanicum</name>
    <dbReference type="NCBI Taxonomy" id="53326"/>
    <lineage>
        <taxon>Eukaryota</taxon>
        <taxon>Metazoa</taxon>
        <taxon>Ecdysozoa</taxon>
        <taxon>Nematoda</taxon>
        <taxon>Chromadorea</taxon>
        <taxon>Rhabditida</taxon>
        <taxon>Rhabditina</taxon>
        <taxon>Rhabditomorpha</taxon>
        <taxon>Strongyloidea</taxon>
        <taxon>Ancylostomatidae</taxon>
        <taxon>Ancylostomatinae</taxon>
        <taxon>Ancylostoma</taxon>
    </lineage>
</organism>
<sequence length="72" mass="7201">MGYDPAHPPIMSRFLFIEHIDGIIGWHMDEHIDIGGINDGPIDGQHIGGIIGGIIGGQTGGGGGGIGGGTIG</sequence>
<protein>
    <submittedName>
        <fullName evidence="1">Uncharacterized protein</fullName>
    </submittedName>
</protein>
<dbReference type="EMBL" id="KE125004">
    <property type="protein sequence ID" value="EPB73139.1"/>
    <property type="molecule type" value="Genomic_DNA"/>
</dbReference>
<proteinExistence type="predicted"/>
<evidence type="ECO:0000313" key="1">
    <source>
        <dbReference type="EMBL" id="EPB73139.1"/>
    </source>
</evidence>
<evidence type="ECO:0000313" key="2">
    <source>
        <dbReference type="Proteomes" id="UP000054495"/>
    </source>
</evidence>
<gene>
    <name evidence="1" type="ORF">ANCCEY_07760</name>
</gene>
<keyword evidence="2" id="KW-1185">Reference proteome</keyword>
<dbReference type="AlphaFoldDB" id="A0A0D6LMN9"/>
<reference evidence="1 2" key="1">
    <citation type="submission" date="2013-05" db="EMBL/GenBank/DDBJ databases">
        <title>Draft genome of the parasitic nematode Anyclostoma ceylanicum.</title>
        <authorList>
            <person name="Mitreva M."/>
        </authorList>
    </citation>
    <scope>NUCLEOTIDE SEQUENCE [LARGE SCALE GENOMIC DNA]</scope>
</reference>
<name>A0A0D6LMN9_9BILA</name>
<accession>A0A0D6LMN9</accession>